<dbReference type="SMART" id="SM00385">
    <property type="entry name" value="CYCLIN"/>
    <property type="match status" value="1"/>
</dbReference>
<feature type="region of interest" description="Disordered" evidence="2">
    <location>
        <begin position="295"/>
        <end position="364"/>
    </location>
</feature>
<reference evidence="4 5" key="1">
    <citation type="submission" date="2009-11" db="EMBL/GenBank/DDBJ databases">
        <title>Annotation of Allomyces macrogynus ATCC 38327.</title>
        <authorList>
            <consortium name="The Broad Institute Genome Sequencing Platform"/>
            <person name="Russ C."/>
            <person name="Cuomo C."/>
            <person name="Burger G."/>
            <person name="Gray M.W."/>
            <person name="Holland P.W.H."/>
            <person name="King N."/>
            <person name="Lang F.B.F."/>
            <person name="Roger A.J."/>
            <person name="Ruiz-Trillo I."/>
            <person name="Young S.K."/>
            <person name="Zeng Q."/>
            <person name="Gargeya S."/>
            <person name="Fitzgerald M."/>
            <person name="Haas B."/>
            <person name="Abouelleil A."/>
            <person name="Alvarado L."/>
            <person name="Arachchi H.M."/>
            <person name="Berlin A."/>
            <person name="Chapman S.B."/>
            <person name="Gearin G."/>
            <person name="Goldberg J."/>
            <person name="Griggs A."/>
            <person name="Gujja S."/>
            <person name="Hansen M."/>
            <person name="Heiman D."/>
            <person name="Howarth C."/>
            <person name="Larimer J."/>
            <person name="Lui A."/>
            <person name="MacDonald P.J.P."/>
            <person name="McCowen C."/>
            <person name="Montmayeur A."/>
            <person name="Murphy C."/>
            <person name="Neiman D."/>
            <person name="Pearson M."/>
            <person name="Priest M."/>
            <person name="Roberts A."/>
            <person name="Saif S."/>
            <person name="Shea T."/>
            <person name="Sisk P."/>
            <person name="Stolte C."/>
            <person name="Sykes S."/>
            <person name="Wortman J."/>
            <person name="Nusbaum C."/>
            <person name="Birren B."/>
        </authorList>
    </citation>
    <scope>NUCLEOTIDE SEQUENCE [LARGE SCALE GENOMIC DNA]</scope>
    <source>
        <strain evidence="4 5">ATCC 38327</strain>
    </source>
</reference>
<feature type="region of interest" description="Disordered" evidence="2">
    <location>
        <begin position="58"/>
        <end position="125"/>
    </location>
</feature>
<feature type="domain" description="Cyclin-like" evidence="3">
    <location>
        <begin position="454"/>
        <end position="540"/>
    </location>
</feature>
<dbReference type="Gene3D" id="1.10.472.10">
    <property type="entry name" value="Cyclin-like"/>
    <property type="match status" value="1"/>
</dbReference>
<feature type="compositionally biased region" description="Low complexity" evidence="2">
    <location>
        <begin position="295"/>
        <end position="308"/>
    </location>
</feature>
<feature type="compositionally biased region" description="Low complexity" evidence="2">
    <location>
        <begin position="192"/>
        <end position="209"/>
    </location>
</feature>
<dbReference type="eggNOG" id="KOG4164">
    <property type="taxonomic scope" value="Eukaryota"/>
</dbReference>
<evidence type="ECO:0000256" key="2">
    <source>
        <dbReference type="SAM" id="MobiDB-lite"/>
    </source>
</evidence>
<evidence type="ECO:0000313" key="5">
    <source>
        <dbReference type="Proteomes" id="UP000054350"/>
    </source>
</evidence>
<dbReference type="InterPro" id="IPR036915">
    <property type="entry name" value="Cyclin-like_sf"/>
</dbReference>
<dbReference type="PANTHER" id="PTHR22896">
    <property type="entry name" value="CDK5 AND ABL1 ENZYME SUBSTRATE 1"/>
    <property type="match status" value="1"/>
</dbReference>
<gene>
    <name evidence="4" type="ORF">AMAG_14147</name>
</gene>
<accession>A0A0L0T4G1</accession>
<evidence type="ECO:0000256" key="1">
    <source>
        <dbReference type="RuleBase" id="RU000383"/>
    </source>
</evidence>
<dbReference type="CDD" id="cd20556">
    <property type="entry name" value="CYCLIN_CABLES"/>
    <property type="match status" value="1"/>
</dbReference>
<feature type="region of interest" description="Disordered" evidence="2">
    <location>
        <begin position="142"/>
        <end position="209"/>
    </location>
</feature>
<dbReference type="InterPro" id="IPR012388">
    <property type="entry name" value="CABLES1/2"/>
</dbReference>
<comment type="similarity">
    <text evidence="1">Belongs to the cyclin family.</text>
</comment>
<dbReference type="InterPro" id="IPR006671">
    <property type="entry name" value="Cyclin_N"/>
</dbReference>
<feature type="region of interest" description="Disordered" evidence="2">
    <location>
        <begin position="1"/>
        <end position="41"/>
    </location>
</feature>
<dbReference type="OMA" id="YRANDST"/>
<feature type="compositionally biased region" description="Polar residues" evidence="2">
    <location>
        <begin position="31"/>
        <end position="41"/>
    </location>
</feature>
<name>A0A0L0T4G1_ALLM3</name>
<keyword evidence="5" id="KW-1185">Reference proteome</keyword>
<dbReference type="AlphaFoldDB" id="A0A0L0T4G1"/>
<organism evidence="4 5">
    <name type="scientific">Allomyces macrogynus (strain ATCC 38327)</name>
    <name type="common">Allomyces javanicus var. macrogynus</name>
    <dbReference type="NCBI Taxonomy" id="578462"/>
    <lineage>
        <taxon>Eukaryota</taxon>
        <taxon>Fungi</taxon>
        <taxon>Fungi incertae sedis</taxon>
        <taxon>Blastocladiomycota</taxon>
        <taxon>Blastocladiomycetes</taxon>
        <taxon>Blastocladiales</taxon>
        <taxon>Blastocladiaceae</taxon>
        <taxon>Allomyces</taxon>
    </lineage>
</organism>
<dbReference type="OrthoDB" id="5353095at2759"/>
<dbReference type="InterPro" id="IPR013763">
    <property type="entry name" value="Cyclin-like_dom"/>
</dbReference>
<protein>
    <recommendedName>
        <fullName evidence="3">Cyclin-like domain-containing protein</fullName>
    </recommendedName>
</protein>
<feature type="compositionally biased region" description="Pro residues" evidence="2">
    <location>
        <begin position="142"/>
        <end position="153"/>
    </location>
</feature>
<feature type="compositionally biased region" description="Low complexity" evidence="2">
    <location>
        <begin position="69"/>
        <end position="109"/>
    </location>
</feature>
<keyword evidence="1" id="KW-0195">Cyclin</keyword>
<dbReference type="GO" id="GO:0051726">
    <property type="term" value="P:regulation of cell cycle"/>
    <property type="evidence" value="ECO:0007669"/>
    <property type="project" value="InterPro"/>
</dbReference>
<dbReference type="STRING" id="578462.A0A0L0T4G1"/>
<dbReference type="VEuPathDB" id="FungiDB:AMAG_14147"/>
<feature type="compositionally biased region" description="Low complexity" evidence="2">
    <location>
        <begin position="1"/>
        <end position="12"/>
    </location>
</feature>
<reference evidence="5" key="2">
    <citation type="submission" date="2009-11" db="EMBL/GenBank/DDBJ databases">
        <title>The Genome Sequence of Allomyces macrogynus strain ATCC 38327.</title>
        <authorList>
            <consortium name="The Broad Institute Genome Sequencing Platform"/>
            <person name="Russ C."/>
            <person name="Cuomo C."/>
            <person name="Shea T."/>
            <person name="Young S.K."/>
            <person name="Zeng Q."/>
            <person name="Koehrsen M."/>
            <person name="Haas B."/>
            <person name="Borodovsky M."/>
            <person name="Guigo R."/>
            <person name="Alvarado L."/>
            <person name="Berlin A."/>
            <person name="Borenstein D."/>
            <person name="Chen Z."/>
            <person name="Engels R."/>
            <person name="Freedman E."/>
            <person name="Gellesch M."/>
            <person name="Goldberg J."/>
            <person name="Griggs A."/>
            <person name="Gujja S."/>
            <person name="Heiman D."/>
            <person name="Hepburn T."/>
            <person name="Howarth C."/>
            <person name="Jen D."/>
            <person name="Larson L."/>
            <person name="Lewis B."/>
            <person name="Mehta T."/>
            <person name="Park D."/>
            <person name="Pearson M."/>
            <person name="Roberts A."/>
            <person name="Saif S."/>
            <person name="Shenoy N."/>
            <person name="Sisk P."/>
            <person name="Stolte C."/>
            <person name="Sykes S."/>
            <person name="Walk T."/>
            <person name="White J."/>
            <person name="Yandava C."/>
            <person name="Burger G."/>
            <person name="Gray M.W."/>
            <person name="Holland P.W.H."/>
            <person name="King N."/>
            <person name="Lang F.B.F."/>
            <person name="Roger A.J."/>
            <person name="Ruiz-Trillo I."/>
            <person name="Lander E."/>
            <person name="Nusbaum C."/>
        </authorList>
    </citation>
    <scope>NUCLEOTIDE SEQUENCE [LARGE SCALE GENOMIC DNA]</scope>
    <source>
        <strain evidence="5">ATCC 38327</strain>
    </source>
</reference>
<dbReference type="EMBL" id="GG745361">
    <property type="protein sequence ID" value="KNE69591.1"/>
    <property type="molecule type" value="Genomic_DNA"/>
</dbReference>
<evidence type="ECO:0000259" key="3">
    <source>
        <dbReference type="SMART" id="SM00385"/>
    </source>
</evidence>
<dbReference type="PANTHER" id="PTHR22896:SF0">
    <property type="entry name" value="CYCLIN N-TERMINAL DOMAIN-CONTAINING PROTEIN"/>
    <property type="match status" value="1"/>
</dbReference>
<feature type="compositionally biased region" description="Polar residues" evidence="2">
    <location>
        <begin position="14"/>
        <end position="24"/>
    </location>
</feature>
<proteinExistence type="inferred from homology"/>
<dbReference type="SUPFAM" id="SSF47954">
    <property type="entry name" value="Cyclin-like"/>
    <property type="match status" value="1"/>
</dbReference>
<dbReference type="Proteomes" id="UP000054350">
    <property type="component" value="Unassembled WGS sequence"/>
</dbReference>
<dbReference type="Pfam" id="PF00134">
    <property type="entry name" value="Cyclin_N"/>
    <property type="match status" value="1"/>
</dbReference>
<sequence length="582" mass="62158">MPVATAAVNAANMNRPSSPVTPRTQPVPAPVSTSLPPRSPATSAAALAFLSGISLTASSARRAAKRHSSQVASAAPKHAAPASVASTSESSSAASAPAATPTSAPTVSAPHHRITIPAPPPSPRHEAALSFLLHIPLHPAHPPPLPAPSIPWPRPDDDGFRIPDAQTPLRPVPALPALSTQSLPQSHDDDASTSSSSNDSVPTPASTAAASPAAILAQYALSHAVDQPKRSQWVLANGPPLGRSTLFPYRANDSTTTATVTKHESRPALRRRGRASNAESYAHLLLPTGALCAPASPAASTRPAPHSAPVRDEWDSSDDEADSPRTGWLARRPRSHSDAVEHSPCASPTRASTSSHHLGDDDSVDLVSAGADLLHHHHPAAHTSGSGYDPNYLDDPALTTGRHKTVMALPGMLGSILQYTRPEDVKQDLNARFRATHPDVDPSLTLSQIRNLKRRLIKVAQICDLEISSVAKAFVYFEKLVLKRIVQKPNRRLIGAICLLLATKVNEPKGFKFGPLLDTLAKELGVSAKAIREREFQTFAQLEFNLYLPPSEFIPHFERIFATLEYNDVQEYLGETQFFLAR</sequence>
<feature type="region of interest" description="Disordered" evidence="2">
    <location>
        <begin position="242"/>
        <end position="276"/>
    </location>
</feature>
<evidence type="ECO:0000313" key="4">
    <source>
        <dbReference type="EMBL" id="KNE69591.1"/>
    </source>
</evidence>